<dbReference type="Gene3D" id="3.90.550.10">
    <property type="entry name" value="Spore Coat Polysaccharide Biosynthesis Protein SpsA, Chain A"/>
    <property type="match status" value="1"/>
</dbReference>
<evidence type="ECO:0000313" key="1">
    <source>
        <dbReference type="EMBL" id="SUZ53489.1"/>
    </source>
</evidence>
<protein>
    <submittedName>
        <fullName evidence="1">Uncharacterized protein</fullName>
    </submittedName>
</protein>
<dbReference type="EMBL" id="UINC01000333">
    <property type="protein sequence ID" value="SUZ53489.1"/>
    <property type="molecule type" value="Genomic_DNA"/>
</dbReference>
<proteinExistence type="predicted"/>
<dbReference type="InterPro" id="IPR029044">
    <property type="entry name" value="Nucleotide-diphossugar_trans"/>
</dbReference>
<sequence>VVLAAGLSTRYGGLKQLDPLGPDGEAIMDYNIYDAARAGFSRIIMVTRSEIEDDIRAHLSSIVEGALPIDYVQQSLDQLPEGFHAPPDRVRPWGTGHAVLCAADFTDGPFAVCNADDLYGPGAFATLHSHLSSDQRASDGALVGYTLADTLSGSGSVSRGVCILSKDGLLSHVDETQGVRLVDGCITGQSLNGHHVELSGDSIVSMNLWGFTQSTIDHMRTQFHNFLEYHASDTSHEFLLSTAVNGQIQVGSTSMHVLHAEDKWFGVTHASDKDQAQTMLLKQIDKGVYHRPLADGFAPLVT</sequence>
<feature type="non-terminal residue" evidence="1">
    <location>
        <position position="1"/>
    </location>
</feature>
<dbReference type="AlphaFoldDB" id="A0A381NGH5"/>
<gene>
    <name evidence="1" type="ORF">METZ01_LOCUS6343</name>
</gene>
<reference evidence="1" key="1">
    <citation type="submission" date="2018-05" db="EMBL/GenBank/DDBJ databases">
        <authorList>
            <person name="Lanie J.A."/>
            <person name="Ng W.-L."/>
            <person name="Kazmierczak K.M."/>
            <person name="Andrzejewski T.M."/>
            <person name="Davidsen T.M."/>
            <person name="Wayne K.J."/>
            <person name="Tettelin H."/>
            <person name="Glass J.I."/>
            <person name="Rusch D."/>
            <person name="Podicherti R."/>
            <person name="Tsui H.-C.T."/>
            <person name="Winkler M.E."/>
        </authorList>
    </citation>
    <scope>NUCLEOTIDE SEQUENCE</scope>
</reference>
<dbReference type="SUPFAM" id="SSF53448">
    <property type="entry name" value="Nucleotide-diphospho-sugar transferases"/>
    <property type="match status" value="1"/>
</dbReference>
<accession>A0A381NGH5</accession>
<dbReference type="GO" id="GO:0016779">
    <property type="term" value="F:nucleotidyltransferase activity"/>
    <property type="evidence" value="ECO:0007669"/>
    <property type="project" value="UniProtKB-ARBA"/>
</dbReference>
<name>A0A381NGH5_9ZZZZ</name>
<organism evidence="1">
    <name type="scientific">marine metagenome</name>
    <dbReference type="NCBI Taxonomy" id="408172"/>
    <lineage>
        <taxon>unclassified sequences</taxon>
        <taxon>metagenomes</taxon>
        <taxon>ecological metagenomes</taxon>
    </lineage>
</organism>